<dbReference type="AlphaFoldDB" id="A0AA36G9S7"/>
<accession>A0AA36G9S7</accession>
<evidence type="ECO:0008006" key="4">
    <source>
        <dbReference type="Google" id="ProtNLM"/>
    </source>
</evidence>
<keyword evidence="1" id="KW-0732">Signal</keyword>
<reference evidence="2" key="1">
    <citation type="submission" date="2023-06" db="EMBL/GenBank/DDBJ databases">
        <authorList>
            <person name="Delattre M."/>
        </authorList>
    </citation>
    <scope>NUCLEOTIDE SEQUENCE</scope>
    <source>
        <strain evidence="2">AF72</strain>
    </source>
</reference>
<organism evidence="2 3">
    <name type="scientific">Mesorhabditis spiculigera</name>
    <dbReference type="NCBI Taxonomy" id="96644"/>
    <lineage>
        <taxon>Eukaryota</taxon>
        <taxon>Metazoa</taxon>
        <taxon>Ecdysozoa</taxon>
        <taxon>Nematoda</taxon>
        <taxon>Chromadorea</taxon>
        <taxon>Rhabditida</taxon>
        <taxon>Rhabditina</taxon>
        <taxon>Rhabditomorpha</taxon>
        <taxon>Rhabditoidea</taxon>
        <taxon>Rhabditidae</taxon>
        <taxon>Mesorhabditinae</taxon>
        <taxon>Mesorhabditis</taxon>
    </lineage>
</organism>
<gene>
    <name evidence="2" type="ORF">MSPICULIGERA_LOCUS16027</name>
</gene>
<sequence length="172" mass="18442">MYSCCLALISVYALGTSAKEAIVDAVPVDPDNQTTWVGQWENQTAIEEQWSEYLSLTGQTLASLAAGDAASWQGLCAACVDTLTTIDGMMSGTQKFQEAIKAPALHICQVALATAGFGTGPIPGTRLICQTMLFSDMSPFKHLLDSFRDKKKTSALVHKTCHLIHACSKSEP</sequence>
<evidence type="ECO:0000313" key="3">
    <source>
        <dbReference type="Proteomes" id="UP001177023"/>
    </source>
</evidence>
<dbReference type="Proteomes" id="UP001177023">
    <property type="component" value="Unassembled WGS sequence"/>
</dbReference>
<comment type="caution">
    <text evidence="2">The sequence shown here is derived from an EMBL/GenBank/DDBJ whole genome shotgun (WGS) entry which is preliminary data.</text>
</comment>
<dbReference type="EMBL" id="CATQJA010002651">
    <property type="protein sequence ID" value="CAJ0577760.1"/>
    <property type="molecule type" value="Genomic_DNA"/>
</dbReference>
<feature type="non-terminal residue" evidence="2">
    <location>
        <position position="1"/>
    </location>
</feature>
<feature type="signal peptide" evidence="1">
    <location>
        <begin position="1"/>
        <end position="18"/>
    </location>
</feature>
<keyword evidence="3" id="KW-1185">Reference proteome</keyword>
<evidence type="ECO:0000256" key="1">
    <source>
        <dbReference type="SAM" id="SignalP"/>
    </source>
</evidence>
<name>A0AA36G9S7_9BILA</name>
<feature type="chain" id="PRO_5041213906" description="Saposin B-type domain-containing protein" evidence="1">
    <location>
        <begin position="19"/>
        <end position="172"/>
    </location>
</feature>
<proteinExistence type="predicted"/>
<protein>
    <recommendedName>
        <fullName evidence="4">Saposin B-type domain-containing protein</fullName>
    </recommendedName>
</protein>
<evidence type="ECO:0000313" key="2">
    <source>
        <dbReference type="EMBL" id="CAJ0577760.1"/>
    </source>
</evidence>